<dbReference type="SMART" id="SM00091">
    <property type="entry name" value="PAS"/>
    <property type="match status" value="2"/>
</dbReference>
<dbReference type="SUPFAM" id="SSF55785">
    <property type="entry name" value="PYP-like sensor domain (PAS domain)"/>
    <property type="match status" value="2"/>
</dbReference>
<dbReference type="PROSITE" id="PS50112">
    <property type="entry name" value="PAS"/>
    <property type="match status" value="1"/>
</dbReference>
<protein>
    <submittedName>
        <fullName evidence="7">Methyl-accepting chemotaxis protein</fullName>
    </submittedName>
</protein>
<dbReference type="EMBL" id="QYUN01000002">
    <property type="protein sequence ID" value="RJG05126.1"/>
    <property type="molecule type" value="Genomic_DNA"/>
</dbReference>
<evidence type="ECO:0000313" key="8">
    <source>
        <dbReference type="Proteomes" id="UP000285190"/>
    </source>
</evidence>
<evidence type="ECO:0000259" key="4">
    <source>
        <dbReference type="PROSITE" id="PS50111"/>
    </source>
</evidence>
<keyword evidence="1" id="KW-0488">Methylation</keyword>
<dbReference type="PROSITE" id="PS50113">
    <property type="entry name" value="PAC"/>
    <property type="match status" value="2"/>
</dbReference>
<evidence type="ECO:0000313" key="7">
    <source>
        <dbReference type="EMBL" id="RJG05126.1"/>
    </source>
</evidence>
<dbReference type="InterPro" id="IPR000700">
    <property type="entry name" value="PAS-assoc_C"/>
</dbReference>
<dbReference type="SUPFAM" id="SSF58104">
    <property type="entry name" value="Methyl-accepting chemotaxis protein (MCP) signaling domain"/>
    <property type="match status" value="1"/>
</dbReference>
<accession>A0A418WY31</accession>
<dbReference type="PANTHER" id="PTHR43531">
    <property type="entry name" value="PROTEIN ICFG"/>
    <property type="match status" value="1"/>
</dbReference>
<dbReference type="AlphaFoldDB" id="A0A418WY31"/>
<dbReference type="GO" id="GO:0005886">
    <property type="term" value="C:plasma membrane"/>
    <property type="evidence" value="ECO:0007669"/>
    <property type="project" value="TreeGrafter"/>
</dbReference>
<keyword evidence="3" id="KW-0807">Transducer</keyword>
<dbReference type="NCBIfam" id="TIGR00229">
    <property type="entry name" value="sensory_box"/>
    <property type="match status" value="2"/>
</dbReference>
<dbReference type="CDD" id="cd00130">
    <property type="entry name" value="PAS"/>
    <property type="match status" value="2"/>
</dbReference>
<feature type="domain" description="Methyl-accepting transducer" evidence="4">
    <location>
        <begin position="258"/>
        <end position="439"/>
    </location>
</feature>
<feature type="domain" description="PAC" evidence="6">
    <location>
        <begin position="212"/>
        <end position="267"/>
    </location>
</feature>
<dbReference type="InterPro" id="IPR001610">
    <property type="entry name" value="PAC"/>
</dbReference>
<dbReference type="Gene3D" id="1.10.287.950">
    <property type="entry name" value="Methyl-accepting chemotaxis protein"/>
    <property type="match status" value="1"/>
</dbReference>
<evidence type="ECO:0000256" key="2">
    <source>
        <dbReference type="ARBA" id="ARBA00029447"/>
    </source>
</evidence>
<comment type="caution">
    <text evidence="7">The sequence shown here is derived from an EMBL/GenBank/DDBJ whole genome shotgun (WGS) entry which is preliminary data.</text>
</comment>
<dbReference type="CDD" id="cd11386">
    <property type="entry name" value="MCP_signal"/>
    <property type="match status" value="1"/>
</dbReference>
<dbReference type="OrthoDB" id="9765776at2"/>
<dbReference type="InterPro" id="IPR035965">
    <property type="entry name" value="PAS-like_dom_sf"/>
</dbReference>
<dbReference type="GO" id="GO:0006935">
    <property type="term" value="P:chemotaxis"/>
    <property type="evidence" value="ECO:0007669"/>
    <property type="project" value="TreeGrafter"/>
</dbReference>
<reference evidence="7 8" key="1">
    <citation type="submission" date="2018-09" db="EMBL/GenBank/DDBJ databases">
        <authorList>
            <person name="Zhu H."/>
        </authorList>
    </citation>
    <scope>NUCLEOTIDE SEQUENCE [LARGE SCALE GENOMIC DNA]</scope>
    <source>
        <strain evidence="7 8">K2R10-39</strain>
    </source>
</reference>
<dbReference type="InterPro" id="IPR004089">
    <property type="entry name" value="MCPsignal_dom"/>
</dbReference>
<dbReference type="Gene3D" id="3.30.450.20">
    <property type="entry name" value="PAS domain"/>
    <property type="match status" value="2"/>
</dbReference>
<evidence type="ECO:0000256" key="3">
    <source>
        <dbReference type="PROSITE-ProRule" id="PRU00284"/>
    </source>
</evidence>
<evidence type="ECO:0000259" key="6">
    <source>
        <dbReference type="PROSITE" id="PS50113"/>
    </source>
</evidence>
<feature type="domain" description="PAS" evidence="5">
    <location>
        <begin position="156"/>
        <end position="186"/>
    </location>
</feature>
<keyword evidence="8" id="KW-1185">Reference proteome</keyword>
<organism evidence="7 8">
    <name type="scientific">Noviherbaspirillum cavernae</name>
    <dbReference type="NCBI Taxonomy" id="2320862"/>
    <lineage>
        <taxon>Bacteria</taxon>
        <taxon>Pseudomonadati</taxon>
        <taxon>Pseudomonadota</taxon>
        <taxon>Betaproteobacteria</taxon>
        <taxon>Burkholderiales</taxon>
        <taxon>Oxalobacteraceae</taxon>
        <taxon>Noviherbaspirillum</taxon>
    </lineage>
</organism>
<evidence type="ECO:0000259" key="5">
    <source>
        <dbReference type="PROSITE" id="PS50112"/>
    </source>
</evidence>
<dbReference type="GO" id="GO:0007165">
    <property type="term" value="P:signal transduction"/>
    <property type="evidence" value="ECO:0007669"/>
    <property type="project" value="UniProtKB-KW"/>
</dbReference>
<proteinExistence type="inferred from homology"/>
<dbReference type="PROSITE" id="PS50111">
    <property type="entry name" value="CHEMOTAXIS_TRANSDUC_2"/>
    <property type="match status" value="1"/>
</dbReference>
<evidence type="ECO:0000256" key="1">
    <source>
        <dbReference type="ARBA" id="ARBA00022481"/>
    </source>
</evidence>
<dbReference type="InterPro" id="IPR013655">
    <property type="entry name" value="PAS_fold_3"/>
</dbReference>
<dbReference type="RefSeq" id="WP_119736563.1">
    <property type="nucleotide sequence ID" value="NZ_QYUN01000002.1"/>
</dbReference>
<dbReference type="Pfam" id="PF08447">
    <property type="entry name" value="PAS_3"/>
    <property type="match status" value="2"/>
</dbReference>
<dbReference type="SMART" id="SM00086">
    <property type="entry name" value="PAC"/>
    <property type="match status" value="2"/>
</dbReference>
<dbReference type="SMART" id="SM00283">
    <property type="entry name" value="MA"/>
    <property type="match status" value="1"/>
</dbReference>
<sequence>MKSLLQFFGSLGGRSNRQADLRGQLAAISKAQAVIEFRLDGTILHANENFLNSVGYRLEELQNQHHSMLVEPSERESQQYRQFWQKLRRGEYDEGLYKRIGKHGNEIWIQATYNPIMDARGRPFKVVKYARDVTHEQRQSADFAGQIAAISKAQAVIEFDLGGHILFANHNFLAATGYTLQEIVGKHHRIFVEERQRTSEAYKRFWQQLGAGQYDSGLYRRVGKGGRELWLQASYSPILGQDQQPFKIVKYASDLTLQIQASQTLQSAVSGLSQALKESALNAQHASALVQSTASIAHKGGEVMNDVVKKMSAINDSARKIADIIGVIDGITFQTNLLALNAAVEAARAGEQGRGFAVVAGEVRNLAHRSAISAREIKTLIDDSVREINQGSGFVTNAGGTMQEMVSSMQSITGIMDTITRASHDQNAGIEQVNDAIKQLDHSRTGKRPAA</sequence>
<comment type="similarity">
    <text evidence="2">Belongs to the methyl-accepting chemotaxis (MCP) protein family.</text>
</comment>
<dbReference type="Pfam" id="PF00015">
    <property type="entry name" value="MCPsignal"/>
    <property type="match status" value="1"/>
</dbReference>
<dbReference type="InterPro" id="IPR000014">
    <property type="entry name" value="PAS"/>
</dbReference>
<name>A0A418WY31_9BURK</name>
<gene>
    <name evidence="7" type="ORF">D3870_03025</name>
</gene>
<dbReference type="GO" id="GO:0004888">
    <property type="term" value="F:transmembrane signaling receptor activity"/>
    <property type="evidence" value="ECO:0007669"/>
    <property type="project" value="TreeGrafter"/>
</dbReference>
<dbReference type="PANTHER" id="PTHR43531:SF14">
    <property type="entry name" value="METHYL-ACCEPTING CHEMOTAXIS PROTEIN I-RELATED"/>
    <property type="match status" value="1"/>
</dbReference>
<dbReference type="InterPro" id="IPR051310">
    <property type="entry name" value="MCP_chemotaxis"/>
</dbReference>
<dbReference type="Proteomes" id="UP000285190">
    <property type="component" value="Unassembled WGS sequence"/>
</dbReference>
<feature type="domain" description="PAC" evidence="6">
    <location>
        <begin position="90"/>
        <end position="145"/>
    </location>
</feature>